<dbReference type="AlphaFoldDB" id="A0A0N0NJC7"/>
<dbReference type="InterPro" id="IPR008030">
    <property type="entry name" value="NmrA-like"/>
</dbReference>
<evidence type="ECO:0000313" key="4">
    <source>
        <dbReference type="EMBL" id="KPI36469.1"/>
    </source>
</evidence>
<keyword evidence="2" id="KW-0560">Oxidoreductase</keyword>
<dbReference type="VEuPathDB" id="FungiDB:AB675_2976"/>
<dbReference type="PANTHER" id="PTHR47706">
    <property type="entry name" value="NMRA-LIKE FAMILY PROTEIN"/>
    <property type="match status" value="1"/>
</dbReference>
<evidence type="ECO:0000313" key="5">
    <source>
        <dbReference type="Proteomes" id="UP000038010"/>
    </source>
</evidence>
<dbReference type="EMBL" id="LFJN01000031">
    <property type="protein sequence ID" value="KPI36469.1"/>
    <property type="molecule type" value="Genomic_DNA"/>
</dbReference>
<proteinExistence type="predicted"/>
<dbReference type="STRING" id="1664694.A0A0N0NJC7"/>
<sequence>MAAATRSILAFGATGNIGKFIINELSKAHQAGTFSRLAIFTSQSTVDNKSTIINDLKSRGVEVFVGDIANKDTLRSVISGQAKALNSGKSDAAFDTIVSAAGRPAILSQIPILEVAEQVETVKRFYPSEFGTDIEHPVTNDKEPPHQLKLKVRAYVRENIKRLSVTYLVTGPYPEFWFRQTPPYPWTGGFDVKAKKAVLLYDGKSEIAFTSMPDVGKLLVASVLHPEESHNRALKVCSFTTTPLDVLAEFEKQTGGEKWQVEFTNRDTLLKKEKEAYEVGIPQGTGHTLRKIWADGGTMYPETGHDNERIGVKEKDMESLETLVARAIAEQTGNEGKL</sequence>
<dbReference type="InterPro" id="IPR036291">
    <property type="entry name" value="NAD(P)-bd_dom_sf"/>
</dbReference>
<feature type="domain" description="NmrA-like" evidence="3">
    <location>
        <begin position="6"/>
        <end position="263"/>
    </location>
</feature>
<keyword evidence="1" id="KW-0521">NADP</keyword>
<dbReference type="GO" id="GO:0016491">
    <property type="term" value="F:oxidoreductase activity"/>
    <property type="evidence" value="ECO:0007669"/>
    <property type="project" value="UniProtKB-KW"/>
</dbReference>
<organism evidence="4 5">
    <name type="scientific">Cyphellophora attinorum</name>
    <dbReference type="NCBI Taxonomy" id="1664694"/>
    <lineage>
        <taxon>Eukaryota</taxon>
        <taxon>Fungi</taxon>
        <taxon>Dikarya</taxon>
        <taxon>Ascomycota</taxon>
        <taxon>Pezizomycotina</taxon>
        <taxon>Eurotiomycetes</taxon>
        <taxon>Chaetothyriomycetidae</taxon>
        <taxon>Chaetothyriales</taxon>
        <taxon>Cyphellophoraceae</taxon>
        <taxon>Cyphellophora</taxon>
    </lineage>
</organism>
<gene>
    <name evidence="4" type="ORF">AB675_2976</name>
</gene>
<name>A0A0N0NJC7_9EURO</name>
<comment type="caution">
    <text evidence="4">The sequence shown here is derived from an EMBL/GenBank/DDBJ whole genome shotgun (WGS) entry which is preliminary data.</text>
</comment>
<dbReference type="PANTHER" id="PTHR47706:SF11">
    <property type="entry name" value="ISOFLAVONE REDUCTASE FAMILY PROTEIN (AFU_ORTHOLOGUE AFUA_1G12510)"/>
    <property type="match status" value="1"/>
</dbReference>
<evidence type="ECO:0000256" key="2">
    <source>
        <dbReference type="ARBA" id="ARBA00023002"/>
    </source>
</evidence>
<evidence type="ECO:0000259" key="3">
    <source>
        <dbReference type="Pfam" id="PF05368"/>
    </source>
</evidence>
<reference evidence="4 5" key="1">
    <citation type="submission" date="2015-06" db="EMBL/GenBank/DDBJ databases">
        <title>Draft genome of the ant-associated black yeast Phialophora attae CBS 131958.</title>
        <authorList>
            <person name="Moreno L.F."/>
            <person name="Stielow B.J."/>
            <person name="de Hoog S."/>
            <person name="Vicente V.A."/>
            <person name="Weiss V.A."/>
            <person name="de Vries M."/>
            <person name="Cruz L.M."/>
            <person name="Souza E.M."/>
        </authorList>
    </citation>
    <scope>NUCLEOTIDE SEQUENCE [LARGE SCALE GENOMIC DNA]</scope>
    <source>
        <strain evidence="4 5">CBS 131958</strain>
    </source>
</reference>
<dbReference type="Gene3D" id="3.40.50.720">
    <property type="entry name" value="NAD(P)-binding Rossmann-like Domain"/>
    <property type="match status" value="1"/>
</dbReference>
<dbReference type="Pfam" id="PF05368">
    <property type="entry name" value="NmrA"/>
    <property type="match status" value="1"/>
</dbReference>
<accession>A0A0N0NJC7</accession>
<dbReference type="OrthoDB" id="419598at2759"/>
<dbReference type="GeneID" id="28734869"/>
<dbReference type="Proteomes" id="UP000038010">
    <property type="component" value="Unassembled WGS sequence"/>
</dbReference>
<dbReference type="InterPro" id="IPR051609">
    <property type="entry name" value="NmrA/Isoflavone_reductase-like"/>
</dbReference>
<dbReference type="RefSeq" id="XP_017996432.1">
    <property type="nucleotide sequence ID" value="XM_018142989.1"/>
</dbReference>
<keyword evidence="5" id="KW-1185">Reference proteome</keyword>
<dbReference type="SUPFAM" id="SSF51735">
    <property type="entry name" value="NAD(P)-binding Rossmann-fold domains"/>
    <property type="match status" value="1"/>
</dbReference>
<dbReference type="Gene3D" id="3.90.25.10">
    <property type="entry name" value="UDP-galactose 4-epimerase, domain 1"/>
    <property type="match status" value="1"/>
</dbReference>
<protein>
    <submittedName>
        <fullName evidence="4">Isoflavone-like protein</fullName>
    </submittedName>
</protein>
<evidence type="ECO:0000256" key="1">
    <source>
        <dbReference type="ARBA" id="ARBA00022857"/>
    </source>
</evidence>